<feature type="domain" description="Activator of Hsp90 ATPase homologue 1/2-like C-terminal" evidence="2">
    <location>
        <begin position="15"/>
        <end position="152"/>
    </location>
</feature>
<evidence type="ECO:0000313" key="3">
    <source>
        <dbReference type="EMBL" id="EFH82808.1"/>
    </source>
</evidence>
<reference evidence="3 4" key="1">
    <citation type="journal article" date="2011" name="Stand. Genomic Sci.">
        <title>Non-contiguous finished genome sequence and contextual data of the filamentous soil bacterium Ktedonobacter racemifer type strain (SOSP1-21).</title>
        <authorList>
            <person name="Chang Y.J."/>
            <person name="Land M."/>
            <person name="Hauser L."/>
            <person name="Chertkov O."/>
            <person name="Del Rio T.G."/>
            <person name="Nolan M."/>
            <person name="Copeland A."/>
            <person name="Tice H."/>
            <person name="Cheng J.F."/>
            <person name="Lucas S."/>
            <person name="Han C."/>
            <person name="Goodwin L."/>
            <person name="Pitluck S."/>
            <person name="Ivanova N."/>
            <person name="Ovchinikova G."/>
            <person name="Pati A."/>
            <person name="Chen A."/>
            <person name="Palaniappan K."/>
            <person name="Mavromatis K."/>
            <person name="Liolios K."/>
            <person name="Brettin T."/>
            <person name="Fiebig A."/>
            <person name="Rohde M."/>
            <person name="Abt B."/>
            <person name="Goker M."/>
            <person name="Detter J.C."/>
            <person name="Woyke T."/>
            <person name="Bristow J."/>
            <person name="Eisen J.A."/>
            <person name="Markowitz V."/>
            <person name="Hugenholtz P."/>
            <person name="Kyrpides N.C."/>
            <person name="Klenk H.P."/>
            <person name="Lapidus A."/>
        </authorList>
    </citation>
    <scope>NUCLEOTIDE SEQUENCE [LARGE SCALE GENOMIC DNA]</scope>
    <source>
        <strain evidence="4">DSM 44963</strain>
    </source>
</reference>
<dbReference type="RefSeq" id="WP_007921194.1">
    <property type="nucleotide sequence ID" value="NZ_ADVG01000004.1"/>
</dbReference>
<sequence>MTLSDRIERTMVLPAPRQRVWEAITKPEQLAHWFGVVSDMDFRVGGAIHFTWKNEPCPYTGRIEVIEEPHRFAFRWPSYAISYAIGHPKVTFAAAPNTLVEITLEDLAEGTQLTLVESGFASLPQPIPAGEAYQDNQRGWQACLSALHAYLQSQVEAV</sequence>
<name>D6U2E0_KTERA</name>
<dbReference type="OrthoDB" id="2580049at2"/>
<dbReference type="InterPro" id="IPR023393">
    <property type="entry name" value="START-like_dom_sf"/>
</dbReference>
<evidence type="ECO:0000259" key="2">
    <source>
        <dbReference type="Pfam" id="PF08327"/>
    </source>
</evidence>
<dbReference type="Gene3D" id="3.30.530.20">
    <property type="match status" value="1"/>
</dbReference>
<dbReference type="InParanoid" id="D6U2E0"/>
<keyword evidence="4" id="KW-1185">Reference proteome</keyword>
<evidence type="ECO:0000313" key="4">
    <source>
        <dbReference type="Proteomes" id="UP000004508"/>
    </source>
</evidence>
<dbReference type="AlphaFoldDB" id="D6U2E0"/>
<protein>
    <submittedName>
        <fullName evidence="3">Activator of Hsp90 ATPase 1 family protein</fullName>
    </submittedName>
</protein>
<comment type="caution">
    <text evidence="3">The sequence shown here is derived from an EMBL/GenBank/DDBJ whole genome shotgun (WGS) entry which is preliminary data.</text>
</comment>
<proteinExistence type="inferred from homology"/>
<gene>
    <name evidence="3" type="ORF">Krac_3658</name>
</gene>
<evidence type="ECO:0000256" key="1">
    <source>
        <dbReference type="ARBA" id="ARBA00006817"/>
    </source>
</evidence>
<comment type="similarity">
    <text evidence="1">Belongs to the AHA1 family.</text>
</comment>
<dbReference type="CDD" id="cd08898">
    <property type="entry name" value="SRPBCC_CalC_Aha1-like_5"/>
    <property type="match status" value="1"/>
</dbReference>
<dbReference type="EMBL" id="ADVG01000004">
    <property type="protein sequence ID" value="EFH82808.1"/>
    <property type="molecule type" value="Genomic_DNA"/>
</dbReference>
<dbReference type="SUPFAM" id="SSF55961">
    <property type="entry name" value="Bet v1-like"/>
    <property type="match status" value="1"/>
</dbReference>
<accession>D6U2E0</accession>
<dbReference type="Pfam" id="PF08327">
    <property type="entry name" value="AHSA1"/>
    <property type="match status" value="1"/>
</dbReference>
<dbReference type="STRING" id="485913.Krac_3658"/>
<dbReference type="InterPro" id="IPR013538">
    <property type="entry name" value="ASHA1/2-like_C"/>
</dbReference>
<dbReference type="Proteomes" id="UP000004508">
    <property type="component" value="Unassembled WGS sequence"/>
</dbReference>
<organism evidence="3 4">
    <name type="scientific">Ktedonobacter racemifer DSM 44963</name>
    <dbReference type="NCBI Taxonomy" id="485913"/>
    <lineage>
        <taxon>Bacteria</taxon>
        <taxon>Bacillati</taxon>
        <taxon>Chloroflexota</taxon>
        <taxon>Ktedonobacteria</taxon>
        <taxon>Ktedonobacterales</taxon>
        <taxon>Ktedonobacteraceae</taxon>
        <taxon>Ktedonobacter</taxon>
    </lineage>
</organism>
<dbReference type="eggNOG" id="COG3832">
    <property type="taxonomic scope" value="Bacteria"/>
</dbReference>